<reference evidence="2 3" key="1">
    <citation type="submission" date="2013-07" db="EMBL/GenBank/DDBJ databases">
        <title>Genome of Archaeoglobus fulgidus.</title>
        <authorList>
            <person name="Fiebig A."/>
            <person name="Birkeland N.-K."/>
        </authorList>
    </citation>
    <scope>NUCLEOTIDE SEQUENCE [LARGE SCALE GENOMIC DNA]</scope>
    <source>
        <strain evidence="2 3">DSM 8774</strain>
    </source>
</reference>
<dbReference type="InterPro" id="IPR036388">
    <property type="entry name" value="WH-like_DNA-bd_sf"/>
</dbReference>
<keyword evidence="2" id="KW-0378">Hydrolase</keyword>
<accession>A0A075WBI6</accession>
<evidence type="ECO:0000259" key="1">
    <source>
        <dbReference type="SMART" id="SM00849"/>
    </source>
</evidence>
<dbReference type="InterPro" id="IPR001279">
    <property type="entry name" value="Metallo-B-lactamas"/>
</dbReference>
<proteinExistence type="predicted"/>
<evidence type="ECO:0000313" key="3">
    <source>
        <dbReference type="Proteomes" id="UP000028501"/>
    </source>
</evidence>
<dbReference type="InterPro" id="IPR050662">
    <property type="entry name" value="Sec-metab_biosynth-thioest"/>
</dbReference>
<dbReference type="Pfam" id="PF21221">
    <property type="entry name" value="B_lactamase-like_C"/>
    <property type="match status" value="1"/>
</dbReference>
<dbReference type="Proteomes" id="UP000028501">
    <property type="component" value="Chromosome"/>
</dbReference>
<dbReference type="AlphaFoldDB" id="A0A075WBI6"/>
<sequence>MVERIADGIYRIEVPLKGSPLRYTNSYLVMDGDEALLIDTGFNRESCYRSIKGALEELNVRNFRVFCTHMHADHMGLAAKLADEVLMGETEAKIVRETMVEEDYWRDLLKFYIKNGFPAKEAEKILSLHPGRNFWVKDDVEFVAVGEVVRVGSFRLKAIETPGHSPGHTCLYDESRKIFFSGDHVLIDITPNITWWPFLEDSLSSYLQSLEKVENLDVKLVLPGHRRRWNDLKTRVEEIKKHHSKRLREALSALNTPKTAWEVAPSITWDLVYTKWADVHVVQKWFAVGETIAHLEHLYHKGLVGKKEENGEIRYFRVS</sequence>
<dbReference type="SMART" id="SM00849">
    <property type="entry name" value="Lactamase_B"/>
    <property type="match status" value="1"/>
</dbReference>
<name>A0A075WBI6_ARCFL</name>
<dbReference type="HOGENOM" id="CLU_048478_0_0_2"/>
<dbReference type="InterPro" id="IPR036866">
    <property type="entry name" value="RibonucZ/Hydroxyglut_hydro"/>
</dbReference>
<gene>
    <name evidence="2" type="ORF">AFULGI_00005430</name>
</gene>
<dbReference type="PANTHER" id="PTHR23131:SF4">
    <property type="entry name" value="METALLO-BETA-LACTAMASE SUPERFAMILY POTEIN"/>
    <property type="match status" value="1"/>
</dbReference>
<dbReference type="GeneID" id="24794073"/>
<dbReference type="RefSeq" id="WP_010878041.1">
    <property type="nucleotide sequence ID" value="NZ_CP006577.1"/>
</dbReference>
<dbReference type="Gene3D" id="1.10.10.10">
    <property type="entry name" value="Winged helix-like DNA-binding domain superfamily/Winged helix DNA-binding domain"/>
    <property type="match status" value="1"/>
</dbReference>
<dbReference type="InterPro" id="IPR048933">
    <property type="entry name" value="B_lactamase-like_C"/>
</dbReference>
<evidence type="ECO:0000313" key="2">
    <source>
        <dbReference type="EMBL" id="AIG97351.1"/>
    </source>
</evidence>
<protein>
    <submittedName>
        <fullName evidence="2">Zn-dependent hydrolase</fullName>
    </submittedName>
</protein>
<organism evidence="2 3">
    <name type="scientific">Archaeoglobus fulgidus DSM 8774</name>
    <dbReference type="NCBI Taxonomy" id="1344584"/>
    <lineage>
        <taxon>Archaea</taxon>
        <taxon>Methanobacteriati</taxon>
        <taxon>Methanobacteriota</taxon>
        <taxon>Archaeoglobi</taxon>
        <taxon>Archaeoglobales</taxon>
        <taxon>Archaeoglobaceae</taxon>
        <taxon>Archaeoglobus</taxon>
    </lineage>
</organism>
<dbReference type="Pfam" id="PF00753">
    <property type="entry name" value="Lactamase_B"/>
    <property type="match status" value="1"/>
</dbReference>
<feature type="domain" description="Metallo-beta-lactamase" evidence="1">
    <location>
        <begin position="23"/>
        <end position="225"/>
    </location>
</feature>
<dbReference type="Gene3D" id="3.60.15.10">
    <property type="entry name" value="Ribonuclease Z/Hydroxyacylglutathione hydrolase-like"/>
    <property type="match status" value="1"/>
</dbReference>
<dbReference type="SUPFAM" id="SSF56281">
    <property type="entry name" value="Metallo-hydrolase/oxidoreductase"/>
    <property type="match status" value="1"/>
</dbReference>
<dbReference type="GO" id="GO:0016787">
    <property type="term" value="F:hydrolase activity"/>
    <property type="evidence" value="ECO:0007669"/>
    <property type="project" value="UniProtKB-KW"/>
</dbReference>
<dbReference type="EMBL" id="CP006577">
    <property type="protein sequence ID" value="AIG97351.1"/>
    <property type="molecule type" value="Genomic_DNA"/>
</dbReference>
<dbReference type="PANTHER" id="PTHR23131">
    <property type="entry name" value="ENDORIBONUCLEASE LACTB2"/>
    <property type="match status" value="1"/>
</dbReference>
<dbReference type="CDD" id="cd07725">
    <property type="entry name" value="TTHA1429-like_MBL-fold"/>
    <property type="match status" value="1"/>
</dbReference>
<dbReference type="KEGG" id="afg:AFULGI_00005430"/>